<keyword evidence="2" id="KW-0732">Signal</keyword>
<evidence type="ECO:0000259" key="4">
    <source>
        <dbReference type="Pfam" id="PF18962"/>
    </source>
</evidence>
<feature type="domain" description="Secretion system C-terminal sorting" evidence="4">
    <location>
        <begin position="263"/>
        <end position="327"/>
    </location>
</feature>
<evidence type="ECO:0000313" key="5">
    <source>
        <dbReference type="EMBL" id="SMC75390.1"/>
    </source>
</evidence>
<evidence type="ECO:0000313" key="6">
    <source>
        <dbReference type="Proteomes" id="UP000192393"/>
    </source>
</evidence>
<keyword evidence="1" id="KW-0433">Leucine-rich repeat</keyword>
<dbReference type="SUPFAM" id="SSF52058">
    <property type="entry name" value="L domain-like"/>
    <property type="match status" value="1"/>
</dbReference>
<dbReference type="InterPro" id="IPR026444">
    <property type="entry name" value="Secre_tail"/>
</dbReference>
<keyword evidence="3" id="KW-0677">Repeat</keyword>
<reference evidence="5 6" key="1">
    <citation type="submission" date="2017-04" db="EMBL/GenBank/DDBJ databases">
        <authorList>
            <person name="Afonso C.L."/>
            <person name="Miller P.J."/>
            <person name="Scott M.A."/>
            <person name="Spackman E."/>
            <person name="Goraichik I."/>
            <person name="Dimitrov K.M."/>
            <person name="Suarez D.L."/>
            <person name="Swayne D.E."/>
        </authorList>
    </citation>
    <scope>NUCLEOTIDE SEQUENCE [LARGE SCALE GENOMIC DNA]</scope>
    <source>
        <strain evidence="5 6">CGMCC 1.12708</strain>
    </source>
</reference>
<evidence type="ECO:0000256" key="3">
    <source>
        <dbReference type="ARBA" id="ARBA00022737"/>
    </source>
</evidence>
<dbReference type="AlphaFoldDB" id="A0A1W2BR07"/>
<dbReference type="NCBIfam" id="TIGR04183">
    <property type="entry name" value="Por_Secre_tail"/>
    <property type="match status" value="1"/>
</dbReference>
<dbReference type="Proteomes" id="UP000192393">
    <property type="component" value="Unassembled WGS sequence"/>
</dbReference>
<dbReference type="RefSeq" id="WP_084017749.1">
    <property type="nucleotide sequence ID" value="NZ_FWXS01000007.1"/>
</dbReference>
<organism evidence="5 6">
    <name type="scientific">Moheibacter sediminis</name>
    <dbReference type="NCBI Taxonomy" id="1434700"/>
    <lineage>
        <taxon>Bacteria</taxon>
        <taxon>Pseudomonadati</taxon>
        <taxon>Bacteroidota</taxon>
        <taxon>Flavobacteriia</taxon>
        <taxon>Flavobacteriales</taxon>
        <taxon>Weeksellaceae</taxon>
        <taxon>Moheibacter</taxon>
    </lineage>
</organism>
<dbReference type="PANTHER" id="PTHR47566">
    <property type="match status" value="1"/>
</dbReference>
<proteinExistence type="predicted"/>
<dbReference type="InterPro" id="IPR032675">
    <property type="entry name" value="LRR_dom_sf"/>
</dbReference>
<accession>A0A1W2BR07</accession>
<keyword evidence="6" id="KW-1185">Reference proteome</keyword>
<dbReference type="PROSITE" id="PS51450">
    <property type="entry name" value="LRR"/>
    <property type="match status" value="2"/>
</dbReference>
<dbReference type="EMBL" id="FWXS01000007">
    <property type="protein sequence ID" value="SMC75390.1"/>
    <property type="molecule type" value="Genomic_DNA"/>
</dbReference>
<dbReference type="GO" id="GO:0035591">
    <property type="term" value="F:signaling adaptor activity"/>
    <property type="evidence" value="ECO:0007669"/>
    <property type="project" value="TreeGrafter"/>
</dbReference>
<protein>
    <submittedName>
        <fullName evidence="5">Por secretion system C-terminal sorting domain-containing protein</fullName>
    </submittedName>
</protein>
<dbReference type="STRING" id="1434700.SAMN06296427_10762"/>
<dbReference type="InterPro" id="IPR052574">
    <property type="entry name" value="CDIRP"/>
</dbReference>
<dbReference type="OrthoDB" id="8901262at2"/>
<dbReference type="InterPro" id="IPR001611">
    <property type="entry name" value="Leu-rich_rpt"/>
</dbReference>
<sequence length="330" mass="36671">MKTFIFPFIMILGFIFVKSQIVEIPDANLKNALLTYDPAIDTNTDGEIQVSEAEAVWYLYIPEANISDPTGMEAFINLRSLDLTQNNLTNINLTSLTQLTGLGLGNNQITSIDVSQNVLLISLVLNSNNLTDLDVTQNPNLELLYPSSNPGLSELDLSQNPNLKNVTILNNNFTELDFSNNPLLTHVSLSDMDNLTLINLQNGTNATLTNVWISGFLPALQCVQVDVDVVDNIPESWVYNEEINFSADCALGTNNLSELELKIYPNPVQDVLNISSPKKFEEVQIHDANGKLVSNSNQNKISLKHLPAGIYWIQIQIEGKVYHEKIIKNN</sequence>
<evidence type="ECO:0000256" key="2">
    <source>
        <dbReference type="ARBA" id="ARBA00022729"/>
    </source>
</evidence>
<name>A0A1W2BR07_9FLAO</name>
<dbReference type="Gene3D" id="3.80.10.10">
    <property type="entry name" value="Ribonuclease Inhibitor"/>
    <property type="match status" value="1"/>
</dbReference>
<dbReference type="Pfam" id="PF18962">
    <property type="entry name" value="Por_Secre_tail"/>
    <property type="match status" value="1"/>
</dbReference>
<gene>
    <name evidence="5" type="ORF">SAMN06296427_10762</name>
</gene>
<evidence type="ECO:0000256" key="1">
    <source>
        <dbReference type="ARBA" id="ARBA00022614"/>
    </source>
</evidence>
<dbReference type="PANTHER" id="PTHR47566:SF1">
    <property type="entry name" value="PROTEIN NUD1"/>
    <property type="match status" value="1"/>
</dbReference>